<evidence type="ECO:0000256" key="1">
    <source>
        <dbReference type="SAM" id="Coils"/>
    </source>
</evidence>
<name>A0A1E5G2C2_9FIRM</name>
<accession>A0A1E5G2C2</accession>
<dbReference type="AlphaFoldDB" id="A0A1E5G2C2"/>
<comment type="caution">
    <text evidence="2">The sequence shown here is derived from an EMBL/GenBank/DDBJ whole genome shotgun (WGS) entry which is preliminary data.</text>
</comment>
<organism evidence="2 3">
    <name type="scientific">Desulfuribacillus alkaliarsenatis</name>
    <dbReference type="NCBI Taxonomy" id="766136"/>
    <lineage>
        <taxon>Bacteria</taxon>
        <taxon>Bacillati</taxon>
        <taxon>Bacillota</taxon>
        <taxon>Desulfuribacillia</taxon>
        <taxon>Desulfuribacillales</taxon>
        <taxon>Desulfuribacillaceae</taxon>
        <taxon>Desulfuribacillus</taxon>
    </lineage>
</organism>
<sequence length="696" mass="80645">MIGNSHKTKKTLIITLKWLIILSLVISLVSPTIVMANRTTHQLSMEETIHHTTRNNSGLRDTRINRIKKTIERREAIEAVRIAQRRERFPWFTLLMSINLPQKNTLPRAIELLMKLPEINSELHMLRHKEQYETIVSKHDAQLAYYDVLLAQYTVNRTWDYIYETQEALERLRRQQRIGLADIRDVEYLEGALEGHQTTLKKAIQDLEKSIDKINKLTQLRTTVNTTFPDYVPSVNLDRSQLDDIIDHAIKYDYSLLEATQERKIAQARVVELIDLYNNRWGSTVRPMTQYVQSQIGRQAERLDRRINYDVFINSYYEPALNRIEAPWSGSFRFRILFITIRIPKEWFKLGTVAERYFDDEKYALFNALVERDQAIDMENDIRENLIQQVKDTYFTLKQMEAVNEDAIRNLARAERNYEISLRDNKLGLVTFQELHSEKMNFYEQQDGSYEALLEYGKTIAMFNMFSSGYLDVLSGDFQATSLADGDSWISESGEIASWYIETLLTDYKFTFGVQVPDTLGVTDYELYTANHVQIGDRTVVSETISHLPLSLEESSMLYVKFYKDDELRYIAQLDGFGVTGPLLLQEATEDTLPEAIDIAIGTWQVSMENQYRAIFEMGIHQDIVWDEYSLHYGDRDGIQIGSERTNAGAPIGHLPSTFSEPEKLKVRLYSNGSFVTELGLQVVENNAGILVELSE</sequence>
<evidence type="ECO:0000313" key="3">
    <source>
        <dbReference type="Proteomes" id="UP000094296"/>
    </source>
</evidence>
<dbReference type="Gene3D" id="1.20.1600.10">
    <property type="entry name" value="Outer membrane efflux proteins (OEP)"/>
    <property type="match status" value="1"/>
</dbReference>
<proteinExistence type="predicted"/>
<dbReference type="STRING" id="766136.BHF68_05885"/>
<gene>
    <name evidence="2" type="ORF">BHF68_05885</name>
</gene>
<dbReference type="SUPFAM" id="SSF56954">
    <property type="entry name" value="Outer membrane efflux proteins (OEP)"/>
    <property type="match status" value="2"/>
</dbReference>
<evidence type="ECO:0000313" key="2">
    <source>
        <dbReference type="EMBL" id="OEF97125.1"/>
    </source>
</evidence>
<protein>
    <submittedName>
        <fullName evidence="2">Uncharacterized protein</fullName>
    </submittedName>
</protein>
<reference evidence="2 3" key="1">
    <citation type="submission" date="2016-09" db="EMBL/GenBank/DDBJ databases">
        <title>Draft genome sequence for the type strain of Desulfuribacillus alkaliarsenatis AHT28, an obligately anaerobic, sulfidogenic bacterium isolated from Russian soda lake sediments.</title>
        <authorList>
            <person name="Abin C.A."/>
            <person name="Hollibaugh J.T."/>
        </authorList>
    </citation>
    <scope>NUCLEOTIDE SEQUENCE [LARGE SCALE GENOMIC DNA]</scope>
    <source>
        <strain evidence="2 3">AHT28</strain>
    </source>
</reference>
<dbReference type="EMBL" id="MIJE01000022">
    <property type="protein sequence ID" value="OEF97125.1"/>
    <property type="molecule type" value="Genomic_DNA"/>
</dbReference>
<keyword evidence="1" id="KW-0175">Coiled coil</keyword>
<dbReference type="Proteomes" id="UP000094296">
    <property type="component" value="Unassembled WGS sequence"/>
</dbReference>
<feature type="coiled-coil region" evidence="1">
    <location>
        <begin position="397"/>
        <end position="424"/>
    </location>
</feature>
<dbReference type="OrthoDB" id="2081146at2"/>
<keyword evidence="3" id="KW-1185">Reference proteome</keyword>
<dbReference type="RefSeq" id="WP_069643171.1">
    <property type="nucleotide sequence ID" value="NZ_MIJE01000022.1"/>
</dbReference>